<dbReference type="AlphaFoldDB" id="A0A8H4WUK2"/>
<feature type="chain" id="PRO_5034014051" description="Neprosin domain-containing protein" evidence="1">
    <location>
        <begin position="19"/>
        <end position="319"/>
    </location>
</feature>
<reference evidence="2" key="1">
    <citation type="journal article" date="2020" name="BMC Genomics">
        <title>Correction to: Identification and distribution of gene clusters required for synthesis of sphingolipid metabolism inhibitors in diverse species of the filamentous fungus Fusarium.</title>
        <authorList>
            <person name="Kim H.S."/>
            <person name="Lohmar J.M."/>
            <person name="Busman M."/>
            <person name="Brown D.W."/>
            <person name="Naumann T.A."/>
            <person name="Divon H.H."/>
            <person name="Lysoe E."/>
            <person name="Uhlig S."/>
            <person name="Proctor R.H."/>
        </authorList>
    </citation>
    <scope>NUCLEOTIDE SEQUENCE</scope>
    <source>
        <strain evidence="2">NRRL 45417</strain>
    </source>
</reference>
<keyword evidence="1" id="KW-0732">Signal</keyword>
<sequence>MQFLRVPLLAFGLLGSLASSSPAPTPSFITSAISGTSPAPLATGLAAYHASQTGKHHEKDHVNVFDQAKEDGMYNGKRDSFKLFDQDYVGHSKNKVLLEMQRKRAMDLVPVSDVCTGHSYCYKDLPGKKYLSGDISEAMKNITVSMEQVETSPLTIEVKITNNSTGPITFWLNLSPISSYAFDLGYFDIYTDVVGVLFGKRTRAEAHGYRPASYSDLTELGPGAWVSARIKLPENPDSSSAKSWRKMLEMSGDITIMMHGNWYGIWAATREQVMRTDMDYSKYGFNFWNDLFIPWEATFPTESQKCSPVEGCRMRLELK</sequence>
<evidence type="ECO:0000313" key="3">
    <source>
        <dbReference type="Proteomes" id="UP000604273"/>
    </source>
</evidence>
<evidence type="ECO:0000313" key="2">
    <source>
        <dbReference type="EMBL" id="KAF4951348.1"/>
    </source>
</evidence>
<keyword evidence="3" id="KW-1185">Reference proteome</keyword>
<dbReference type="EMBL" id="JABFAI010000179">
    <property type="protein sequence ID" value="KAF4951348.1"/>
    <property type="molecule type" value="Genomic_DNA"/>
</dbReference>
<feature type="signal peptide" evidence="1">
    <location>
        <begin position="1"/>
        <end position="18"/>
    </location>
</feature>
<proteinExistence type="predicted"/>
<evidence type="ECO:0008006" key="4">
    <source>
        <dbReference type="Google" id="ProtNLM"/>
    </source>
</evidence>
<gene>
    <name evidence="2" type="ORF">FGADI_7546</name>
</gene>
<accession>A0A8H4WUK2</accession>
<evidence type="ECO:0000256" key="1">
    <source>
        <dbReference type="SAM" id="SignalP"/>
    </source>
</evidence>
<organism evidence="2 3">
    <name type="scientific">Fusarium gaditjirri</name>
    <dbReference type="NCBI Taxonomy" id="282569"/>
    <lineage>
        <taxon>Eukaryota</taxon>
        <taxon>Fungi</taxon>
        <taxon>Dikarya</taxon>
        <taxon>Ascomycota</taxon>
        <taxon>Pezizomycotina</taxon>
        <taxon>Sordariomycetes</taxon>
        <taxon>Hypocreomycetidae</taxon>
        <taxon>Hypocreales</taxon>
        <taxon>Nectriaceae</taxon>
        <taxon>Fusarium</taxon>
        <taxon>Fusarium nisikadoi species complex</taxon>
    </lineage>
</organism>
<comment type="caution">
    <text evidence="2">The sequence shown here is derived from an EMBL/GenBank/DDBJ whole genome shotgun (WGS) entry which is preliminary data.</text>
</comment>
<dbReference type="OrthoDB" id="5104749at2759"/>
<name>A0A8H4WUK2_9HYPO</name>
<protein>
    <recommendedName>
        <fullName evidence="4">Neprosin domain-containing protein</fullName>
    </recommendedName>
</protein>
<dbReference type="Proteomes" id="UP000604273">
    <property type="component" value="Unassembled WGS sequence"/>
</dbReference>
<reference evidence="2" key="2">
    <citation type="submission" date="2020-05" db="EMBL/GenBank/DDBJ databases">
        <authorList>
            <person name="Kim H.-S."/>
            <person name="Proctor R.H."/>
            <person name="Brown D.W."/>
        </authorList>
    </citation>
    <scope>NUCLEOTIDE SEQUENCE</scope>
    <source>
        <strain evidence="2">NRRL 45417</strain>
    </source>
</reference>